<reference evidence="2" key="1">
    <citation type="submission" date="2014-09" db="EMBL/GenBank/DDBJ databases">
        <authorList>
            <person name="Sharma Rahul"/>
            <person name="Thines Marco"/>
        </authorList>
    </citation>
    <scope>NUCLEOTIDE SEQUENCE [LARGE SCALE GENOMIC DNA]</scope>
</reference>
<keyword evidence="2" id="KW-1185">Reference proteome</keyword>
<accession>A0A0P1A548</accession>
<name>A0A0P1A548_PLAHL</name>
<organism evidence="1 2">
    <name type="scientific">Plasmopara halstedii</name>
    <name type="common">Downy mildew of sunflower</name>
    <dbReference type="NCBI Taxonomy" id="4781"/>
    <lineage>
        <taxon>Eukaryota</taxon>
        <taxon>Sar</taxon>
        <taxon>Stramenopiles</taxon>
        <taxon>Oomycota</taxon>
        <taxon>Peronosporomycetes</taxon>
        <taxon>Peronosporales</taxon>
        <taxon>Peronosporaceae</taxon>
        <taxon>Plasmopara</taxon>
    </lineage>
</organism>
<dbReference type="GeneID" id="36404286"/>
<proteinExistence type="predicted"/>
<dbReference type="Proteomes" id="UP000054928">
    <property type="component" value="Unassembled WGS sequence"/>
</dbReference>
<dbReference type="OrthoDB" id="128001at2759"/>
<dbReference type="EMBL" id="CCYD01000034">
    <property type="protein sequence ID" value="CEG35239.1"/>
    <property type="molecule type" value="Genomic_DNA"/>
</dbReference>
<dbReference type="AlphaFoldDB" id="A0A0P1A548"/>
<evidence type="ECO:0000313" key="2">
    <source>
        <dbReference type="Proteomes" id="UP000054928"/>
    </source>
</evidence>
<evidence type="ECO:0000313" key="1">
    <source>
        <dbReference type="EMBL" id="CEG35239.1"/>
    </source>
</evidence>
<dbReference type="RefSeq" id="XP_024571608.1">
    <property type="nucleotide sequence ID" value="XM_024721970.1"/>
</dbReference>
<protein>
    <submittedName>
        <fullName evidence="1">Uncharacterized protein</fullName>
    </submittedName>
</protein>
<sequence length="57" mass="6370">MIYSAKSDLVAVETAKNLEVKLIRQLVDSGISLNKLTKLILHKQKSDLAVFTWVNDA</sequence>